<feature type="domain" description="CdaR GGDEF-like" evidence="3">
    <location>
        <begin position="42"/>
        <end position="164"/>
    </location>
</feature>
<evidence type="ECO:0000256" key="1">
    <source>
        <dbReference type="ARBA" id="ARBA00006754"/>
    </source>
</evidence>
<dbReference type="InterPro" id="IPR041522">
    <property type="entry name" value="CdaR_GGDEF"/>
</dbReference>
<dbReference type="RefSeq" id="WP_092986761.1">
    <property type="nucleotide sequence ID" value="NZ_FNFY01000015.1"/>
</dbReference>
<dbReference type="InterPro" id="IPR025736">
    <property type="entry name" value="PucR_C-HTH_dom"/>
</dbReference>
<evidence type="ECO:0000313" key="4">
    <source>
        <dbReference type="EMBL" id="SDK96416.1"/>
    </source>
</evidence>
<evidence type="ECO:0000259" key="3">
    <source>
        <dbReference type="Pfam" id="PF17853"/>
    </source>
</evidence>
<feature type="domain" description="PucR C-terminal helix-turn-helix" evidence="2">
    <location>
        <begin position="215"/>
        <end position="271"/>
    </location>
</feature>
<dbReference type="AlphaFoldDB" id="A0A1G9G6Z6"/>
<dbReference type="PANTHER" id="PTHR33744">
    <property type="entry name" value="CARBOHYDRATE DIACID REGULATOR"/>
    <property type="match status" value="1"/>
</dbReference>
<dbReference type="Pfam" id="PF17853">
    <property type="entry name" value="GGDEF_2"/>
    <property type="match status" value="1"/>
</dbReference>
<sequence length="279" mass="32019">MTIEQGGTVLSLELVKKNTLTDIYYKKTHESFTDFINNNHIDSLHGQAKELGLDPSHYFSVSVFKIKAGQDLQALELNIHRLVSFIKKSFPNLSLLVYGFHNKVNLLISTPHLSDQERMSEKLDDLMKKWQQNNGETFAAGVGSTYRGIGNIANSYDEAQKALEYLINRNDSAIIHYEEIGVNRLFVHQQPQEIEFFLEETLAPLKSDKDNNDLEETLVSYIQLNKSAVDTAKKLHIHINTLYNRLRKIEELLEVSFQDPEDNLKIQLACHLRSSYKPL</sequence>
<protein>
    <submittedName>
        <fullName evidence="4">PucR C-terminal helix-turn-helix domain-containing protein</fullName>
    </submittedName>
</protein>
<name>A0A1G9G6Z6_9BACL</name>
<organism evidence="4 5">
    <name type="scientific">Lacicoccus qingdaonensis</name>
    <dbReference type="NCBI Taxonomy" id="576118"/>
    <lineage>
        <taxon>Bacteria</taxon>
        <taxon>Bacillati</taxon>
        <taxon>Bacillota</taxon>
        <taxon>Bacilli</taxon>
        <taxon>Bacillales</taxon>
        <taxon>Salinicoccaceae</taxon>
        <taxon>Lacicoccus</taxon>
    </lineage>
</organism>
<dbReference type="InterPro" id="IPR042070">
    <property type="entry name" value="PucR_C-HTH_sf"/>
</dbReference>
<dbReference type="STRING" id="576118.SAMN05216216_11564"/>
<dbReference type="InterPro" id="IPR051448">
    <property type="entry name" value="CdaR-like_regulators"/>
</dbReference>
<dbReference type="Gene3D" id="1.10.10.2840">
    <property type="entry name" value="PucR C-terminal helix-turn-helix domain"/>
    <property type="match status" value="1"/>
</dbReference>
<dbReference type="Pfam" id="PF13556">
    <property type="entry name" value="HTH_30"/>
    <property type="match status" value="1"/>
</dbReference>
<gene>
    <name evidence="4" type="ORF">SAMN05216216_11564</name>
</gene>
<comment type="similarity">
    <text evidence="1">Belongs to the CdaR family.</text>
</comment>
<evidence type="ECO:0000313" key="5">
    <source>
        <dbReference type="Proteomes" id="UP000199008"/>
    </source>
</evidence>
<proteinExistence type="inferred from homology"/>
<accession>A0A1G9G6Z6</accession>
<dbReference type="OrthoDB" id="143422at2"/>
<keyword evidence="5" id="KW-1185">Reference proteome</keyword>
<dbReference type="Proteomes" id="UP000199008">
    <property type="component" value="Unassembled WGS sequence"/>
</dbReference>
<evidence type="ECO:0000259" key="2">
    <source>
        <dbReference type="Pfam" id="PF13556"/>
    </source>
</evidence>
<dbReference type="EMBL" id="FNFY01000015">
    <property type="protein sequence ID" value="SDK96416.1"/>
    <property type="molecule type" value="Genomic_DNA"/>
</dbReference>
<dbReference type="PANTHER" id="PTHR33744:SF1">
    <property type="entry name" value="DNA-BINDING TRANSCRIPTIONAL ACTIVATOR ADER"/>
    <property type="match status" value="1"/>
</dbReference>
<reference evidence="5" key="1">
    <citation type="submission" date="2016-10" db="EMBL/GenBank/DDBJ databases">
        <authorList>
            <person name="Varghese N."/>
            <person name="Submissions S."/>
        </authorList>
    </citation>
    <scope>NUCLEOTIDE SEQUENCE [LARGE SCALE GENOMIC DNA]</scope>
    <source>
        <strain evidence="5">CGMCC 1.8895</strain>
    </source>
</reference>